<accession>A0ABU0DLV0</accession>
<dbReference type="Proteomes" id="UP001238467">
    <property type="component" value="Unassembled WGS sequence"/>
</dbReference>
<evidence type="ECO:0000313" key="2">
    <source>
        <dbReference type="EMBL" id="MDQ0349418.1"/>
    </source>
</evidence>
<proteinExistence type="predicted"/>
<feature type="region of interest" description="Disordered" evidence="1">
    <location>
        <begin position="20"/>
        <end position="72"/>
    </location>
</feature>
<protein>
    <submittedName>
        <fullName evidence="2">Peptidoglycan hydrolase CwlO-like protein</fullName>
    </submittedName>
</protein>
<gene>
    <name evidence="2" type="ORF">J2S76_003866</name>
</gene>
<evidence type="ECO:0000313" key="3">
    <source>
        <dbReference type="Proteomes" id="UP001238467"/>
    </source>
</evidence>
<keyword evidence="3" id="KW-1185">Reference proteome</keyword>
<dbReference type="RefSeq" id="WP_307063102.1">
    <property type="nucleotide sequence ID" value="NZ_JAUSUH010000011.1"/>
</dbReference>
<evidence type="ECO:0000256" key="1">
    <source>
        <dbReference type="SAM" id="MobiDB-lite"/>
    </source>
</evidence>
<sequence length="72" mass="7547">MSSQEEAARAERLAAALRANLARRKQQARGRKDAPEAAQETARAVPDSPTGDAKSPDLSALPDAPPRPDGEG</sequence>
<reference evidence="2 3" key="1">
    <citation type="submission" date="2023-07" db="EMBL/GenBank/DDBJ databases">
        <title>Genomic Encyclopedia of Type Strains, Phase IV (KMG-IV): sequencing the most valuable type-strain genomes for metagenomic binning, comparative biology and taxonomic classification.</title>
        <authorList>
            <person name="Goeker M."/>
        </authorList>
    </citation>
    <scope>NUCLEOTIDE SEQUENCE [LARGE SCALE GENOMIC DNA]</scope>
    <source>
        <strain evidence="2 3">DSM 1277</strain>
    </source>
</reference>
<name>A0ABU0DLV0_9HYPH</name>
<comment type="caution">
    <text evidence="2">The sequence shown here is derived from an EMBL/GenBank/DDBJ whole genome shotgun (WGS) entry which is preliminary data.</text>
</comment>
<organism evidence="2 3">
    <name type="scientific">Ancylobacter vacuolatus</name>
    <dbReference type="NCBI Taxonomy" id="223389"/>
    <lineage>
        <taxon>Bacteria</taxon>
        <taxon>Pseudomonadati</taxon>
        <taxon>Pseudomonadota</taxon>
        <taxon>Alphaproteobacteria</taxon>
        <taxon>Hyphomicrobiales</taxon>
        <taxon>Xanthobacteraceae</taxon>
        <taxon>Ancylobacter</taxon>
    </lineage>
</organism>
<dbReference type="EMBL" id="JAUSUH010000011">
    <property type="protein sequence ID" value="MDQ0349418.1"/>
    <property type="molecule type" value="Genomic_DNA"/>
</dbReference>